<feature type="coiled-coil region" evidence="8">
    <location>
        <begin position="4473"/>
        <end position="4500"/>
    </location>
</feature>
<feature type="region of interest" description="Disordered" evidence="9">
    <location>
        <begin position="621"/>
        <end position="650"/>
    </location>
</feature>
<dbReference type="InterPro" id="IPR043145">
    <property type="entry name" value="Znf_ZZ_sf"/>
</dbReference>
<evidence type="ECO:0000256" key="4">
    <source>
        <dbReference type="ARBA" id="ARBA00022833"/>
    </source>
</evidence>
<gene>
    <name evidence="12" type="ORF">DFA_09851</name>
</gene>
<feature type="compositionally biased region" description="Low complexity" evidence="9">
    <location>
        <begin position="4181"/>
        <end position="4190"/>
    </location>
</feature>
<evidence type="ECO:0008006" key="14">
    <source>
        <dbReference type="Google" id="ProtNLM"/>
    </source>
</evidence>
<evidence type="ECO:0000259" key="11">
    <source>
        <dbReference type="PROSITE" id="PS51157"/>
    </source>
</evidence>
<feature type="compositionally biased region" description="Acidic residues" evidence="9">
    <location>
        <begin position="1892"/>
        <end position="1903"/>
    </location>
</feature>
<feature type="region of interest" description="Disordered" evidence="9">
    <location>
        <begin position="23"/>
        <end position="61"/>
    </location>
</feature>
<dbReference type="InterPro" id="IPR000433">
    <property type="entry name" value="Znf_ZZ"/>
</dbReference>
<evidence type="ECO:0000259" key="10">
    <source>
        <dbReference type="PROSITE" id="PS50135"/>
    </source>
</evidence>
<dbReference type="SMART" id="SM00396">
    <property type="entry name" value="ZnF_UBR1"/>
    <property type="match status" value="1"/>
</dbReference>
<dbReference type="Pfam" id="PF00569">
    <property type="entry name" value="ZZ"/>
    <property type="match status" value="1"/>
</dbReference>
<name>F4QAW9_CACFS</name>
<dbReference type="OMA" id="VHRMEEH"/>
<feature type="compositionally biased region" description="Low complexity" evidence="9">
    <location>
        <begin position="622"/>
        <end position="641"/>
    </location>
</feature>
<feature type="region of interest" description="Disordered" evidence="9">
    <location>
        <begin position="2540"/>
        <end position="2559"/>
    </location>
</feature>
<dbReference type="KEGG" id="dfa:DFA_09851"/>
<feature type="compositionally biased region" description="Low complexity" evidence="9">
    <location>
        <begin position="1696"/>
        <end position="1708"/>
    </location>
</feature>
<dbReference type="CDD" id="cd19681">
    <property type="entry name" value="UBR-box_BIG_like"/>
    <property type="match status" value="1"/>
</dbReference>
<feature type="region of interest" description="Disordered" evidence="9">
    <location>
        <begin position="4181"/>
        <end position="4211"/>
    </location>
</feature>
<evidence type="ECO:0000256" key="5">
    <source>
        <dbReference type="PROSITE-ProRule" id="PRU00228"/>
    </source>
</evidence>
<feature type="domain" description="ZZ-type" evidence="10">
    <location>
        <begin position="2979"/>
        <end position="3035"/>
    </location>
</feature>
<dbReference type="InterPro" id="IPR036322">
    <property type="entry name" value="WD40_repeat_dom_sf"/>
</dbReference>
<dbReference type="Pfam" id="PF13764">
    <property type="entry name" value="E3_UbLigase_R4"/>
    <property type="match status" value="1"/>
</dbReference>
<dbReference type="SUPFAM" id="SSF50978">
    <property type="entry name" value="WD40 repeat-like"/>
    <property type="match status" value="1"/>
</dbReference>
<feature type="zinc finger region" description="UBR-type" evidence="6">
    <location>
        <begin position="1934"/>
        <end position="2005"/>
    </location>
</feature>
<keyword evidence="13" id="KW-1185">Reference proteome</keyword>
<evidence type="ECO:0000256" key="6">
    <source>
        <dbReference type="PROSITE-ProRule" id="PRU00508"/>
    </source>
</evidence>
<dbReference type="InterPro" id="IPR003126">
    <property type="entry name" value="Znf_UBR"/>
</dbReference>
<dbReference type="RefSeq" id="XP_004351748.1">
    <property type="nucleotide sequence ID" value="XM_004351696.1"/>
</dbReference>
<evidence type="ECO:0000256" key="7">
    <source>
        <dbReference type="PROSITE-ProRule" id="PRU01388"/>
    </source>
</evidence>
<dbReference type="PANTHER" id="PTHR21725">
    <property type="entry name" value="E3 UBIQUITIN-PROTEIN LIGASE UBR4"/>
    <property type="match status" value="1"/>
</dbReference>
<evidence type="ECO:0000313" key="12">
    <source>
        <dbReference type="EMBL" id="EGG15028.1"/>
    </source>
</evidence>
<dbReference type="PANTHER" id="PTHR21725:SF1">
    <property type="entry name" value="E3 UBIQUITIN-PROTEIN LIGASE UBR4"/>
    <property type="match status" value="1"/>
</dbReference>
<protein>
    <recommendedName>
        <fullName evidence="14">UBR-type domain-containing protein</fullName>
    </recommendedName>
</protein>
<dbReference type="STRING" id="1054147.F4QAW9"/>
<dbReference type="Proteomes" id="UP000007797">
    <property type="component" value="Unassembled WGS sequence"/>
</dbReference>
<feature type="compositionally biased region" description="Polar residues" evidence="9">
    <location>
        <begin position="1869"/>
        <end position="1881"/>
    </location>
</feature>
<dbReference type="CDD" id="cd02249">
    <property type="entry name" value="ZZ"/>
    <property type="match status" value="1"/>
</dbReference>
<feature type="region of interest" description="UBR4 E3 catalytic module" evidence="7">
    <location>
        <begin position="4913"/>
        <end position="5421"/>
    </location>
</feature>
<dbReference type="PROSITE" id="PS01357">
    <property type="entry name" value="ZF_ZZ_1"/>
    <property type="match status" value="1"/>
</dbReference>
<feature type="region of interest" description="Disordered" evidence="9">
    <location>
        <begin position="1854"/>
        <end position="1926"/>
    </location>
</feature>
<dbReference type="PROSITE" id="PS52043">
    <property type="entry name" value="UBR4_E3"/>
    <property type="match status" value="1"/>
</dbReference>
<keyword evidence="4" id="KW-0862">Zinc</keyword>
<evidence type="ECO:0000256" key="1">
    <source>
        <dbReference type="ARBA" id="ARBA00009970"/>
    </source>
</evidence>
<dbReference type="Pfam" id="PF24079">
    <property type="entry name" value="UBR4"/>
    <property type="match status" value="1"/>
</dbReference>
<evidence type="ECO:0000256" key="9">
    <source>
        <dbReference type="SAM" id="MobiDB-lite"/>
    </source>
</evidence>
<evidence type="ECO:0000256" key="8">
    <source>
        <dbReference type="SAM" id="Coils"/>
    </source>
</evidence>
<proteinExistence type="inferred from homology"/>
<comment type="similarity">
    <text evidence="1 7">Belongs to the UBR4 family.</text>
</comment>
<evidence type="ECO:0000313" key="13">
    <source>
        <dbReference type="Proteomes" id="UP000007797"/>
    </source>
</evidence>
<dbReference type="SMART" id="SM00291">
    <property type="entry name" value="ZnF_ZZ"/>
    <property type="match status" value="1"/>
</dbReference>
<dbReference type="OrthoDB" id="30336at2759"/>
<keyword evidence="3 5" id="KW-0863">Zinc-finger</keyword>
<evidence type="ECO:0000256" key="2">
    <source>
        <dbReference type="ARBA" id="ARBA00022723"/>
    </source>
</evidence>
<feature type="region of interest" description="Disordered" evidence="9">
    <location>
        <begin position="1203"/>
        <end position="1257"/>
    </location>
</feature>
<dbReference type="InterPro" id="IPR045189">
    <property type="entry name" value="UBR4-like"/>
</dbReference>
<dbReference type="InterPro" id="IPR025704">
    <property type="entry name" value="E3_Ub_ligase_UBR4_C"/>
</dbReference>
<keyword evidence="2" id="KW-0479">Metal-binding</keyword>
<dbReference type="PROSITE" id="PS51157">
    <property type="entry name" value="ZF_UBR"/>
    <property type="match status" value="1"/>
</dbReference>
<feature type="region of interest" description="Disordered" evidence="9">
    <location>
        <begin position="1681"/>
        <end position="1722"/>
    </location>
</feature>
<feature type="compositionally biased region" description="Low complexity" evidence="9">
    <location>
        <begin position="2546"/>
        <end position="2559"/>
    </location>
</feature>
<reference evidence="13" key="1">
    <citation type="journal article" date="2011" name="Genome Res.">
        <title>Phylogeny-wide analysis of social amoeba genomes highlights ancient origins for complex intercellular communication.</title>
        <authorList>
            <person name="Heidel A.J."/>
            <person name="Lawal H.M."/>
            <person name="Felder M."/>
            <person name="Schilde C."/>
            <person name="Helps N.R."/>
            <person name="Tunggal B."/>
            <person name="Rivero F."/>
            <person name="John U."/>
            <person name="Schleicher M."/>
            <person name="Eichinger L."/>
            <person name="Platzer M."/>
            <person name="Noegel A.A."/>
            <person name="Schaap P."/>
            <person name="Gloeckner G."/>
        </authorList>
    </citation>
    <scope>NUCLEOTIDE SEQUENCE [LARGE SCALE GENOMIC DNA]</scope>
    <source>
        <strain evidence="13">SH3</strain>
    </source>
</reference>
<feature type="compositionally biased region" description="Polar residues" evidence="9">
    <location>
        <begin position="1242"/>
        <end position="1251"/>
    </location>
</feature>
<sequence>MSDVDPDLLLAIALSESLMVLGKGGDESTKNDDQEDDENNPNDNNNNKENNDDPPPQIASDSQKDRIYDYFVELVGQLKNDKIGNLTPLLCVLKDLVLLPQHIHYVTKVLELISFLIIDGKYGDMDVQKIYSFSKVTVEFCLSTLERWSENELDIDGNLVGSSTNMTSSTGTATATTITIKLSTPLILLSIIDMLCCIEFPSTSIDKSQLDKIPSFLNVTNLDRFVGVTESKESTSESKPTIVTEAVVVSTTSSPSPLPTSSTIELFNQFLNNGIGKESTPLISSSSVVDSGGAVNISSSLILDHDQLNEEILKSNTTYFNKNLRGASRLLAICSKLLPAYQTEMEVSEKFESFLARENLIYNFLSNVQDILFSEGFEQLDAASIPWTIDFIARLIGTFRSYQAYNLKALSVYEQQKETEQKLQDGGGEQQQSTAKTTVPSPLIKSKLLSSQVFENLFQVLGTKLNCPDLQIKAEIFFSLCILNDIEKMNIKIQDIMVKDSLVEKDYITWSPQLVILAISLIFDRLESMNNISDSGSINRVISPIMISDLPSTFGSAKPHTKFLHVSALDKQLIWFDYLSPKQYTAAELTSMFITPRLLDNILSILYISYFKLKDSQHSALSVTDSPSSTTSTPFTTPIKSGGSSTSVPVAPTKATAASLNESSDEGISMFGSLFESGPSLGMSTTAPPTSTTTTTTATTSNTNEFDIQLEGSYQSFINFVNVTFAKPAVVSKLFSFLNDVHLQVLSTILLYQSPHGSSYSPYIQSQAIANILRSINLNIIKSLDVLSVPLQEKWIDSIFDLCNRTIDQEKEKKTTTEVEALAIGSISPPRELLSLLGWIFVKRQQLKLTSSTNTTTTASDDKIIMTLWERFIYFNNVQNNQFVSVPKEMIIGFEYITFLLFSFHSLNEQNRLAILQKSVDIIHQIIEKRKSDQSYLPNSLIFSRFLFIFNYIIFNFDKMETKISKLFYESVLTLNQTNSTKDLPLSLVTVNYKHIIDQIKQSSSSSTLSSIPVFYEFNFNSTSSGGLSSFSTSHLQQCTDLFNRCSVVYQDFYRDVVSLCIMKIESQGQPIESLLFDYIITSACSLLRSLPPSNSFIQMIKDPSLFINISNETIIYLTYLHSILVHHETNKDSLIDIPWNIHTNNIIKLLQSNNNNNIRLNSLLQSILSYLIVIFDQQQQQSSSSSSSKNALGESGSDYMEGWESLFDDDDDEEDDSSDNEDNSDGMDSSDSDEKEKDEGNPSSASSSQQENKESGLAGINKQALLDMLPILYPSIVSVIKSVKSLYENELLSLIKTPSVMENDKILLAREVFSHVSEKSDAMQLIDLLGVSKEDRDAIEKYWGVEVKIDLTSIPKHQRCSMSWILHPALIYSDKTLTVLSNQMLLRSLSELSDLITKMDDSNKESSGSATTTATTTTASTTVVDSPMIIDSNQEDKKLVESYRLELSYTRADISTDQLLLFSKESQYLDIDSQSLLYIVSMSQISSFERVCQLLSKQSLEVRSAPVTERIINYHLDHMTVITKSYPSYFYCHYIPAYRKLVSPMGDKFRVELPQGDISQLLNFTIESEKVDKKSLGVLIQIMSLPVPQQSIVGGGAKLESLRSFAIRSILKDIPQEQLSKWFQEKLLGYVKQDDSAAAASSSDAMQVDVKQKLVPSTIEIQELIVKFIGILTGSNELAGYTKEQPGSNDKQPKESAASPSSTSSDSSSDEEEEENERLKKKKAWAKKTAFVSPPASSSPAVGNVSAAAASLIDWEEKVENISPLIYNILLGCFESAFTDWIDYPSLLKGYFGLLQYVAMKQHKLVDLFEQVSHLSANVLVNPTPSQLESLNLIVEFIENILKILRGDLDEDSMDTKTEQQHHHCHHTSANSDQKQTTDQEMGDVGNNLLLDDEEEVDDDEDSKWKASNSESSGSGADQADNEEDEARKLASKLCTYSQTKNDYMDQHWYFCYTCNLKTSEGCCSTCVKVCHKGHVVSYSRFSRFFCDCGAGAGKGGPCKALKPRVYQPEKKKPATAEQPSSVPISQPVVAATSPATTTAIVSPSVVTSSSSSSPSSIFDGELSQEEKKKIIEEITEQKVPVIEKIAELYPKLVQALKSSSEKAVTPTNINTVDVYAVPKKELVVRTDLVVPKKSTKAGVFDSKTKYEGGSEGSQLKNLVNAGLIQKRALASNSRGVVAVAEGENVSLVNVAKLVDEEANTVDRAALKTLSKSAIGFPVMSMVFNPTNDNFLAVVGARECKILTINNKDEIVDQLVIDLSLYSIGENIYIIKVDWVVGSQVELAVATNEFVKIYDLSTDNLSPTHFYTLVEDSIRDTAIIKKGAQLHLLALAESGMLYSQPIQPSIDDESCIMIETVQLPIVKQSPGVCLFSAPDIPGIFVTFTNGEAYMVNLDDSATTVVTAVTIQDVNLKVAMPSCYFMTLAPAYPTVVTALAARGGFMVSLKMTSTAEMHVQAIKMSSKVDGMTWVNKASPKMLVLFEDGTLTRYDYTIDSPLTLSSSISSASSPQNAIGGSQLSSGSGIDILSIISKQKQIKSSDEPAKNVATTTTTAAVPTSPSTSVQKKPIVSFPIDYFEKVDCITKNIKFGGDPLQSYSQDVIKQRLSNTDEYVVCQGQDTMTIIIYNNNPEVVICGIGVLVGNASTKHVPSELRVFDRTITCTDGMRRWYDIPLTNEEAIKSAKKLTLFVGPNASNSPIIDSIEVYGTPKDVIGYDEAVELGSKSSAANSIDSLNTTEMVLLRTLSCLGLYFVNCSDEATRDNAVYKSLKEKTTKQLASFMTDPQLSFLHPIVKDLLKILLPNEEEYLSLRHSTLLNHCSETISKMVGGVSTGDFAENLEHIILILKKISCTRPNNLTTQIFSTKPTFLADLINVHRQATSGGSGLNGSLVSEEVITNLTHLLWNCLTSRAFSSDYILGLVKNLLSHPQESIRVRSSIALVSLISKSNLKSSIKPIVPAKSSVVATTTSATATAADLIDEVHFSCDKCSVYPIQQKRYHCEVCGDFDLCSDCYLKITATKEHPQDHLIKEYLLDETMTDDSSSNKQVAEPSLQEGTFDEDLNAAIAMSLDASQHPDQKLVNEEDPFDNMFRFLLDELFAVLDKGFNYALPYAQVVYTLFVHIGTDLKADTFTRFSTLIMKQLTESHSNFEKYLTGKSLSLEGDSVIIILLSLLLDTDIHKQQHSKSSNKPSSSSSNSSVINVNQLVLPQTSIYAISENMESQGFMDKVLRYWLDHLYQVISSQVNYNSPETNAMSSPFGALLISSHSEDQSLPKSRFAPFFSKSLPSSPQSLQQSITKHLFKLAITFYRCDRHHRKANPSINWFTPTADWMSLTCSYIHSKKTTQFVKYPKKLLLLLATTKESYYAVRDEFLLKKKYSKIQALERQYNGFTDDIHYDHLIKLIGYLSSMLEVASTRPHSWQYFCTNNDILNGLFNNLFFLPEETSQLILELLTFAFVTEEQSSSSSSSLSSLPSTTKNDTIMQDSEKVTMFLQGDSLDILINNLLLEPNASDLRQNTSNFIYNLWKASDIDQKVHINKCLWSKLDQVVSYGKNSNEFMELLTYVINGIDPNKWKDQYNEFADKFIESFKLQNQCVHNHPNSQIYTSLGSILELDGYYLESEPCLVCNNPETQFQTVRIDSLKQEYKFTDSCHLIKFNGVYSIQKLQINIHDSKKARMIKTINLFYNNKTTSDIGELKGKFAQWKKLKQIHFAPNQTEKTIRFQIPIAATNFMIEYFDFHDNLQVLASEKLQCPRCSRTVTDKHGICKHCHENAFQCKQCRNINYENLEGFLCNECGFCKHARFDYQFTCKPTVSIEKIENQDDHKRAISTIDKESENAHKKYQRLIGFKRIISNLITSYQTQEPWPKEELFNQLGISVAASASSPPNAAASGAGGATTSASNPNSIPSLRINRKIGYLARLYEKECKSIFESLSKSVQILLNTRMEIIKYMNVLAKKPRSKEIKSRSSNNCFGCSNAYTEQSLSFLNHLSRNPQLVDLRNMLIQKGLTKELFMNNIYHGKSDSRNNARLAISYLTKNNLTATTELNGWISEKIFYAIENHTSLDLSTMISSEMFLLRDCTALTDNIWQTRFRFIMEIFFKSIEAGSNNPIISEYITLPCLKIILSLCTLERNTTDLLQKDLNDTEDHQKTLRLKFEKLRSLIKLKEQQIQLQQQQQQGGQLSSSASSVVVNSPPPPPPSAAEVQEPAATKEKVISTSGNGWNYFDQSESSVKFDEFLASDTFDQWANKYQSSIFNNTTPTTSPTTATAATTTTTTVVDKVEIRNRYLTSKYLAKWKKQVKKSAAATSNTNPLEGIFLEDGWVSKLLFNSTPSIRSETISLMNILSRSSQVRTYKFLDLFVKLIPHACKVGENSAEFFSLFGKIISSDERKIYLTVRGFLPYLCDLIILDIDRINSLETSFNTDFSQGYVLKTLVNILMSFVDVSSIKLKMKRDNLIEKVLDAFLSLRGVIIQKNKLTEDAVKQLQELMKSLNTESVEDNKKFMAANVKALTKHSKNGRTPIFIFEQLCNIVCPVKPEPVYQLVLIKSSTQEEYIRGSMKNPYASNTVGSLMRDIKNKICKTLDLGTFLEDDNGMELLVDNKIIKLDLPIKRVYEQVWKRSAVAQRSQDINTPMTVVYRLQGLDGEATEENIENLNDDNGEEKDPEVEFEITSIFSQCGGLEAMLTIVDDIADFSSEKELAHLVIKLLFHSCKIKVNREQLITHNGIGRLLEKLKTAFHQPDLAETLLLIIESIVTEANRSYLTNSNSSTSQITTNDQHHKDTNEAQEQMTMFLDKLASPLVRNNTRIIQAMTRIIPFLTYGHSGVINSLIDFFQPYLNFDEYDAGKKTDPNVTAHVDFFTKIADFTRPDENGSKLRQLVLERGITKQLYEYIDKNLPSDKDKSSPEWIGSLERAALPYVLVLLKGLANGHEPTQLMSVNEFNVLKRLHLMEQTSTTSTKNVGSLAENFLESLQVNNKKMADEIHNIRTESKREKLAQAEKHRENVLKELGLSQQGKHITANVVPTIIEDLEDEEGFTCMVCREGYNFKPDDVLGIYTYSKRVALHALNETTATPSSSGQSERRESSGGNAHCYTTVTHFNIIHYYCHRDATKADKSMKVPKEEWEGAALRNQQTKCNNIFPIQGPKITNDAFTPFCDKYWTNLNNVGRIDGSNPRFRLLAHDLKLLFLRFAKDESFSTDSKGGGKDSNIRIVPFFIQFGNFLLDQKIVGNQANQVRRPHFDKLFNQFVGLSLESSINNCTIEVDNVPYYLVLSLYLQSLKDWKSSRLNFLSKLIAYAFSEKQPANKTKFAILRPWLLFFTMIDKFHEIIHPPIKPEASSITSPTTSTTTVLEPWIIDTKTNLASHYLKIQQDCKSFLSSFEEEYSVFEEESEFFDDLGLLKEILALDSKDSNTYINNIEQLVKQKK</sequence>
<accession>F4QAW9</accession>
<dbReference type="GeneID" id="14867418"/>
<evidence type="ECO:0000256" key="3">
    <source>
        <dbReference type="ARBA" id="ARBA00022771"/>
    </source>
</evidence>
<dbReference type="InterPro" id="IPR056530">
    <property type="entry name" value="UBR4-like_dom"/>
</dbReference>
<feature type="domain" description="UBR-type" evidence="11">
    <location>
        <begin position="1934"/>
        <end position="2005"/>
    </location>
</feature>
<keyword evidence="8" id="KW-0175">Coiled coil</keyword>
<organism evidence="12 13">
    <name type="scientific">Cavenderia fasciculata</name>
    <name type="common">Slime mold</name>
    <name type="synonym">Dictyostelium fasciculatum</name>
    <dbReference type="NCBI Taxonomy" id="261658"/>
    <lineage>
        <taxon>Eukaryota</taxon>
        <taxon>Amoebozoa</taxon>
        <taxon>Evosea</taxon>
        <taxon>Eumycetozoa</taxon>
        <taxon>Dictyostelia</taxon>
        <taxon>Acytosteliales</taxon>
        <taxon>Cavenderiaceae</taxon>
        <taxon>Cavenderia</taxon>
    </lineage>
</organism>
<dbReference type="EMBL" id="GL883026">
    <property type="protein sequence ID" value="EGG15028.1"/>
    <property type="molecule type" value="Genomic_DNA"/>
</dbReference>
<dbReference type="Gene3D" id="3.30.60.90">
    <property type="match status" value="1"/>
</dbReference>
<feature type="compositionally biased region" description="Acidic residues" evidence="9">
    <location>
        <begin position="1207"/>
        <end position="1232"/>
    </location>
</feature>
<dbReference type="SUPFAM" id="SSF57850">
    <property type="entry name" value="RING/U-box"/>
    <property type="match status" value="1"/>
</dbReference>
<feature type="coiled-coil region" evidence="8">
    <location>
        <begin position="4968"/>
        <end position="5007"/>
    </location>
</feature>
<dbReference type="GO" id="GO:0008270">
    <property type="term" value="F:zinc ion binding"/>
    <property type="evidence" value="ECO:0007669"/>
    <property type="project" value="UniProtKB-KW"/>
</dbReference>
<feature type="compositionally biased region" description="Polar residues" evidence="9">
    <location>
        <begin position="1907"/>
        <end position="1917"/>
    </location>
</feature>
<dbReference type="PROSITE" id="PS50135">
    <property type="entry name" value="ZF_ZZ_2"/>
    <property type="match status" value="1"/>
</dbReference>